<dbReference type="PANTHER" id="PTHR12841:SF6">
    <property type="entry name" value="PROTEIN UNC-50 HOMOLOG"/>
    <property type="match status" value="1"/>
</dbReference>
<feature type="transmembrane region" description="Helical" evidence="6">
    <location>
        <begin position="217"/>
        <end position="236"/>
    </location>
</feature>
<comment type="subcellular location">
    <subcellularLocation>
        <location evidence="1">Membrane</location>
        <topology evidence="1">Multi-pass membrane protein</topology>
    </subcellularLocation>
</comment>
<feature type="transmembrane region" description="Helical" evidence="6">
    <location>
        <begin position="130"/>
        <end position="148"/>
    </location>
</feature>
<keyword evidence="3 6" id="KW-0812">Transmembrane</keyword>
<dbReference type="GO" id="GO:0016192">
    <property type="term" value="P:vesicle-mediated transport"/>
    <property type="evidence" value="ECO:0007669"/>
    <property type="project" value="EnsemblFungi"/>
</dbReference>
<evidence type="ECO:0000256" key="2">
    <source>
        <dbReference type="ARBA" id="ARBA00006293"/>
    </source>
</evidence>
<evidence type="ECO:0000256" key="4">
    <source>
        <dbReference type="ARBA" id="ARBA00022989"/>
    </source>
</evidence>
<evidence type="ECO:0000256" key="6">
    <source>
        <dbReference type="SAM" id="Phobius"/>
    </source>
</evidence>
<evidence type="ECO:0000313" key="8">
    <source>
        <dbReference type="Proteomes" id="UP000002258"/>
    </source>
</evidence>
<feature type="transmembrane region" description="Helical" evidence="6">
    <location>
        <begin position="243"/>
        <end position="267"/>
    </location>
</feature>
<dbReference type="Proteomes" id="UP000002258">
    <property type="component" value="Chromosome 1"/>
</dbReference>
<dbReference type="FunCoup" id="A3GGT1">
    <property type="interactions" value="671"/>
</dbReference>
<dbReference type="GO" id="GO:0000139">
    <property type="term" value="C:Golgi membrane"/>
    <property type="evidence" value="ECO:0007669"/>
    <property type="project" value="EnsemblFungi"/>
</dbReference>
<organism evidence="7 8">
    <name type="scientific">Scheffersomyces stipitis (strain ATCC 58785 / CBS 6054 / NBRC 10063 / NRRL Y-11545)</name>
    <name type="common">Yeast</name>
    <name type="synonym">Pichia stipitis</name>
    <dbReference type="NCBI Taxonomy" id="322104"/>
    <lineage>
        <taxon>Eukaryota</taxon>
        <taxon>Fungi</taxon>
        <taxon>Dikarya</taxon>
        <taxon>Ascomycota</taxon>
        <taxon>Saccharomycotina</taxon>
        <taxon>Pichiomycetes</taxon>
        <taxon>Debaryomycetaceae</taxon>
        <taxon>Scheffersomyces</taxon>
    </lineage>
</organism>
<dbReference type="GeneID" id="4851480"/>
<evidence type="ECO:0000256" key="1">
    <source>
        <dbReference type="ARBA" id="ARBA00004141"/>
    </source>
</evidence>
<comment type="similarity">
    <text evidence="2">Belongs to the unc-50 family.</text>
</comment>
<evidence type="ECO:0000313" key="7">
    <source>
        <dbReference type="EMBL" id="EAZ63974.2"/>
    </source>
</evidence>
<gene>
    <name evidence="7" type="ORF">PICST_52814</name>
</gene>
<dbReference type="RefSeq" id="XP_001387997.2">
    <property type="nucleotide sequence ID" value="XM_001387960.1"/>
</dbReference>
<dbReference type="KEGG" id="pic:PICST_52814"/>
<dbReference type="AlphaFoldDB" id="A3GGT1"/>
<dbReference type="HOGENOM" id="CLU_066239_1_2_1"/>
<keyword evidence="4 6" id="KW-1133">Transmembrane helix</keyword>
<evidence type="ECO:0000256" key="3">
    <source>
        <dbReference type="ARBA" id="ARBA00022692"/>
    </source>
</evidence>
<dbReference type="InterPro" id="IPR007881">
    <property type="entry name" value="UNC-50"/>
</dbReference>
<dbReference type="EMBL" id="AAVQ01000001">
    <property type="protein sequence ID" value="EAZ63974.2"/>
    <property type="molecule type" value="Genomic_DNA"/>
</dbReference>
<dbReference type="OrthoDB" id="10027013at2759"/>
<accession>A3GGT1</accession>
<sequence length="334" mass="38045">MSKRANLPYTTQDLFPQIAATPNTPRFPSGPNPSITHGSITGASFISTASSAYTTRSLRSQSSRFSSKFQNIKKMARRLFKPTTLDFETAIWEIFHLIINPKKMYRSHYYYKQQTSNNGKSSYTRDDPSFLILLTVFLSISAVAWGLAYSPRVWDILKLIVYMVFIDFYLTGIVIATVSWFVTNKLFNNTYGNLGGMNKYNLNYIEWGFCFDIHCNSFLVIWCLLYLVQFLLLPLIRIRRSFLSILLGNSLYFGSIGYYFVITFYGFNSLPFISSNVRTTSAAGGMFSNTNNNPARLLQLIVIAGILPVLALGWIISLIFRFNVADAMVDTYFN</sequence>
<reference evidence="7 8" key="1">
    <citation type="journal article" date="2007" name="Nat. Biotechnol.">
        <title>Genome sequence of the lignocellulose-bioconverting and xylose-fermenting yeast Pichia stipitis.</title>
        <authorList>
            <person name="Jeffries T.W."/>
            <person name="Grigoriev I.V."/>
            <person name="Grimwood J."/>
            <person name="Laplaza J.M."/>
            <person name="Aerts A."/>
            <person name="Salamov A."/>
            <person name="Schmutz J."/>
            <person name="Lindquist E."/>
            <person name="Dehal P."/>
            <person name="Shapiro H."/>
            <person name="Jin Y.S."/>
            <person name="Passoth V."/>
            <person name="Richardson P.M."/>
        </authorList>
    </citation>
    <scope>NUCLEOTIDE SEQUENCE [LARGE SCALE GENOMIC DNA]</scope>
    <source>
        <strain evidence="8">ATCC 58785 / CBS 6054 / NBRC 10063 / NRRL Y-11545</strain>
    </source>
</reference>
<keyword evidence="5 6" id="KW-0472">Membrane</keyword>
<keyword evidence="8" id="KW-1185">Reference proteome</keyword>
<evidence type="ECO:0000256" key="5">
    <source>
        <dbReference type="ARBA" id="ARBA00023136"/>
    </source>
</evidence>
<feature type="transmembrane region" description="Helical" evidence="6">
    <location>
        <begin position="297"/>
        <end position="320"/>
    </location>
</feature>
<protein>
    <submittedName>
        <fullName evidence="7">Uncharacterized protein</fullName>
    </submittedName>
</protein>
<feature type="transmembrane region" description="Helical" evidence="6">
    <location>
        <begin position="160"/>
        <end position="182"/>
    </location>
</feature>
<dbReference type="eggNOG" id="KOG3012">
    <property type="taxonomic scope" value="Eukaryota"/>
</dbReference>
<dbReference type="Pfam" id="PF05216">
    <property type="entry name" value="UNC-50"/>
    <property type="match status" value="1"/>
</dbReference>
<dbReference type="OMA" id="VFIDFYL"/>
<proteinExistence type="inferred from homology"/>
<comment type="caution">
    <text evidence="7">The sequence shown here is derived from an EMBL/GenBank/DDBJ whole genome shotgun (WGS) entry which is preliminary data.</text>
</comment>
<name>A3GGT1_PICST</name>
<dbReference type="STRING" id="322104.A3GGT1"/>
<dbReference type="PANTHER" id="PTHR12841">
    <property type="entry name" value="PROTEIN UNC-50 HOMOLOG"/>
    <property type="match status" value="1"/>
</dbReference>
<dbReference type="InParanoid" id="A3GGT1"/>